<name>G3MBS6_9CAUD</name>
<dbReference type="Pfam" id="PF02796">
    <property type="entry name" value="HTH_7"/>
    <property type="match status" value="1"/>
</dbReference>
<keyword evidence="3" id="KW-1185">Reference proteome</keyword>
<evidence type="ECO:0000313" key="2">
    <source>
        <dbReference type="EMBL" id="AEO93469.1"/>
    </source>
</evidence>
<dbReference type="InterPro" id="IPR009057">
    <property type="entry name" value="Homeodomain-like_sf"/>
</dbReference>
<dbReference type="GO" id="GO:0000150">
    <property type="term" value="F:DNA strand exchange activity"/>
    <property type="evidence" value="ECO:0007669"/>
    <property type="project" value="InterPro"/>
</dbReference>
<organism evidence="2 3">
    <name type="scientific">Bacillus phage G</name>
    <dbReference type="NCBI Taxonomy" id="2884420"/>
    <lineage>
        <taxon>Viruses</taxon>
        <taxon>Duplodnaviria</taxon>
        <taxon>Heunggongvirae</taxon>
        <taxon>Uroviricota</taxon>
        <taxon>Caudoviricetes</taxon>
        <taxon>Donellivirus</taxon>
        <taxon>Donellivirus gee</taxon>
    </lineage>
</organism>
<feature type="domain" description="Resolvase HTH" evidence="1">
    <location>
        <begin position="3"/>
        <end position="40"/>
    </location>
</feature>
<dbReference type="InterPro" id="IPR006120">
    <property type="entry name" value="Resolvase_HTH_dom"/>
</dbReference>
<accession>G3MBS6</accession>
<dbReference type="Gene3D" id="1.10.10.60">
    <property type="entry name" value="Homeodomain-like"/>
    <property type="match status" value="1"/>
</dbReference>
<dbReference type="RefSeq" id="YP_009015513.1">
    <property type="nucleotide sequence ID" value="NC_023719.1"/>
</dbReference>
<dbReference type="GO" id="GO:0003677">
    <property type="term" value="F:DNA binding"/>
    <property type="evidence" value="ECO:0007669"/>
    <property type="project" value="InterPro"/>
</dbReference>
<gene>
    <name evidence="2" type="primary">210</name>
    <name evidence="2" type="ORF">G_210</name>
</gene>
<protein>
    <submittedName>
        <fullName evidence="2">Gp210</fullName>
    </submittedName>
</protein>
<sequence length="128" mass="15017">MSRKRMLSENDVKEILQLRDEGISRRQVSKMYNVAEGTLYLIEKGKLYKDVLKKLGKEHEPIKDRSQIKLNNRKLKEKDIIEIFELLNNNVSKKDIIEQFNISYSLLTNILNGTAYNDIVQKHNLIAK</sequence>
<dbReference type="KEGG" id="vg:18563425"/>
<dbReference type="EMBL" id="JN638751">
    <property type="protein sequence ID" value="AEO93469.1"/>
    <property type="molecule type" value="Genomic_DNA"/>
</dbReference>
<proteinExistence type="predicted"/>
<dbReference type="SUPFAM" id="SSF46689">
    <property type="entry name" value="Homeodomain-like"/>
    <property type="match status" value="1"/>
</dbReference>
<evidence type="ECO:0000313" key="3">
    <source>
        <dbReference type="Proteomes" id="UP000009273"/>
    </source>
</evidence>
<dbReference type="Proteomes" id="UP000009273">
    <property type="component" value="Segment"/>
</dbReference>
<reference evidence="2 3" key="1">
    <citation type="submission" date="2011-09" db="EMBL/GenBank/DDBJ databases">
        <authorList>
            <person name="Pope W.H."/>
            <person name="Pedulla M.L."/>
            <person name="Ford M.E."/>
            <person name="Peebles C.L."/>
            <person name="Hatfull G.H."/>
            <person name="Hendrix R.W."/>
        </authorList>
    </citation>
    <scope>NUCLEOTIDE SEQUENCE [LARGE SCALE GENOMIC DNA]</scope>
    <source>
        <strain evidence="2">G</strain>
    </source>
</reference>
<dbReference type="GeneID" id="18563425"/>
<evidence type="ECO:0000259" key="1">
    <source>
        <dbReference type="Pfam" id="PF02796"/>
    </source>
</evidence>